<comment type="caution">
    <text evidence="1">The sequence shown here is derived from an EMBL/GenBank/DDBJ whole genome shotgun (WGS) entry which is preliminary data.</text>
</comment>
<dbReference type="EMBL" id="PGCK01000003">
    <property type="protein sequence ID" value="MCD1294416.1"/>
    <property type="molecule type" value="Genomic_DNA"/>
</dbReference>
<dbReference type="AlphaFoldDB" id="A0AAP2W6S3"/>
<evidence type="ECO:0000313" key="1">
    <source>
        <dbReference type="EMBL" id="MCD1294416.1"/>
    </source>
</evidence>
<dbReference type="Proteomes" id="UP001320159">
    <property type="component" value="Unassembled WGS sequence"/>
</dbReference>
<sequence length="108" mass="12605">MDRIILNIVEKKTEFSKRIVLDVNMDLQNCDFVTIGDDLIFDKDTDFFTFGFDLSGGNRQLAIVTGEFLAMPPEEMVAYIKDTFKDRFEIVQDDDEYLWMREKSGTDN</sequence>
<accession>A0AAP2W6S3</accession>
<proteinExistence type="predicted"/>
<keyword evidence="2" id="KW-1185">Reference proteome</keyword>
<reference evidence="1 2" key="1">
    <citation type="submission" date="2017-11" db="EMBL/GenBank/DDBJ databases">
        <title>Isolation and Characterization of Family Methanocellaceae Species from Potential Methane Hydrate Area Offshore Southwestern Taiwan.</title>
        <authorList>
            <person name="Zhang W.-L."/>
            <person name="Chen W.-C."/>
            <person name="Lai M.-C."/>
            <person name="Chen S.-C."/>
        </authorList>
    </citation>
    <scope>NUCLEOTIDE SEQUENCE [LARGE SCALE GENOMIC DNA]</scope>
    <source>
        <strain evidence="1 2">CWC-04</strain>
    </source>
</reference>
<name>A0AAP2W6S3_9EURY</name>
<evidence type="ECO:0000313" key="2">
    <source>
        <dbReference type="Proteomes" id="UP001320159"/>
    </source>
</evidence>
<gene>
    <name evidence="1" type="ORF">CUJ83_05310</name>
</gene>
<protein>
    <submittedName>
        <fullName evidence="1">Uncharacterized protein</fullName>
    </submittedName>
</protein>
<organism evidence="1 2">
    <name type="scientific">Methanooceanicella nereidis</name>
    <dbReference type="NCBI Taxonomy" id="2052831"/>
    <lineage>
        <taxon>Archaea</taxon>
        <taxon>Methanobacteriati</taxon>
        <taxon>Methanobacteriota</taxon>
        <taxon>Stenosarchaea group</taxon>
        <taxon>Methanomicrobia</taxon>
        <taxon>Methanocellales</taxon>
        <taxon>Methanocellaceae</taxon>
        <taxon>Methanooceanicella</taxon>
    </lineage>
</organism>